<dbReference type="AlphaFoldDB" id="A0A5N5HS21"/>
<dbReference type="PANTHER" id="PTHR33070:SF49">
    <property type="entry name" value="OS06G0725500 PROTEIN"/>
    <property type="match status" value="1"/>
</dbReference>
<dbReference type="EMBL" id="SMOL01000148">
    <property type="protein sequence ID" value="KAB2628320.1"/>
    <property type="molecule type" value="Genomic_DNA"/>
</dbReference>
<evidence type="ECO:0000256" key="1">
    <source>
        <dbReference type="SAM" id="MobiDB-lite"/>
    </source>
</evidence>
<evidence type="ECO:0008006" key="4">
    <source>
        <dbReference type="Google" id="ProtNLM"/>
    </source>
</evidence>
<comment type="caution">
    <text evidence="2">The sequence shown here is derived from an EMBL/GenBank/DDBJ whole genome shotgun (WGS) entry which is preliminary data.</text>
</comment>
<dbReference type="Pfam" id="PF03087">
    <property type="entry name" value="BPS1"/>
    <property type="match status" value="1"/>
</dbReference>
<name>A0A5N5HS21_9ROSA</name>
<dbReference type="InterPro" id="IPR004320">
    <property type="entry name" value="BPS1_pln"/>
</dbReference>
<reference evidence="2 3" key="3">
    <citation type="submission" date="2019-11" db="EMBL/GenBank/DDBJ databases">
        <title>A de novo genome assembly of a pear dwarfing rootstock.</title>
        <authorList>
            <person name="Wang F."/>
            <person name="Wang J."/>
            <person name="Li S."/>
            <person name="Zhang Y."/>
            <person name="Fang M."/>
            <person name="Ma L."/>
            <person name="Zhao Y."/>
            <person name="Jiang S."/>
        </authorList>
    </citation>
    <scope>NUCLEOTIDE SEQUENCE [LARGE SCALE GENOMIC DNA]</scope>
    <source>
        <strain evidence="2">S2</strain>
        <tissue evidence="2">Leaf</tissue>
    </source>
</reference>
<evidence type="ECO:0000313" key="2">
    <source>
        <dbReference type="EMBL" id="KAB2628320.1"/>
    </source>
</evidence>
<proteinExistence type="predicted"/>
<gene>
    <name evidence="2" type="ORF">D8674_033115</name>
</gene>
<accession>A0A5N5HS21</accession>
<organism evidence="2 3">
    <name type="scientific">Pyrus ussuriensis x Pyrus communis</name>
    <dbReference type="NCBI Taxonomy" id="2448454"/>
    <lineage>
        <taxon>Eukaryota</taxon>
        <taxon>Viridiplantae</taxon>
        <taxon>Streptophyta</taxon>
        <taxon>Embryophyta</taxon>
        <taxon>Tracheophyta</taxon>
        <taxon>Spermatophyta</taxon>
        <taxon>Magnoliopsida</taxon>
        <taxon>eudicotyledons</taxon>
        <taxon>Gunneridae</taxon>
        <taxon>Pentapetalae</taxon>
        <taxon>rosids</taxon>
        <taxon>fabids</taxon>
        <taxon>Rosales</taxon>
        <taxon>Rosaceae</taxon>
        <taxon>Amygdaloideae</taxon>
        <taxon>Maleae</taxon>
        <taxon>Pyrus</taxon>
    </lineage>
</organism>
<dbReference type="PANTHER" id="PTHR33070">
    <property type="entry name" value="OS06G0725500 PROTEIN"/>
    <property type="match status" value="1"/>
</dbReference>
<dbReference type="GO" id="GO:0048367">
    <property type="term" value="P:shoot system development"/>
    <property type="evidence" value="ECO:0007669"/>
    <property type="project" value="InterPro"/>
</dbReference>
<sequence>MVGVFRRSFSFPNKINPNNLPNNRDHRPSTVRPPLSRHTRSISLPTRPHPFISHLKEHIARLQSFKYSYSTTNSSSSSSAPFSDWLCEGLTRLKDLHHCLDDTLRLPQTQESLRRLKGCCSVDNLLDQFLRFADIYGIFRTSVLALKQDHSAAQVALRKRNDSQVALYVKARKRMAKEMIKLVNALRSIARPAPAAVTPFEYVGDDISYYNVDHELAGVMSEVVQVTVAVSLALFTGVAADISFGGPTISSSKSTVTSSMRATWMGIFNIKATLDNQLCTDRHENPVRVSNNIGVESLRNLRKKGDEEVKTTLKKMQGLEASIAGIEICSETVFRSLINARVSLLNTLTLL</sequence>
<feature type="region of interest" description="Disordered" evidence="1">
    <location>
        <begin position="15"/>
        <end position="48"/>
    </location>
</feature>
<evidence type="ECO:0000313" key="3">
    <source>
        <dbReference type="Proteomes" id="UP000327157"/>
    </source>
</evidence>
<reference evidence="2 3" key="1">
    <citation type="submission" date="2019-09" db="EMBL/GenBank/DDBJ databases">
        <authorList>
            <person name="Ou C."/>
        </authorList>
    </citation>
    <scope>NUCLEOTIDE SEQUENCE [LARGE SCALE GENOMIC DNA]</scope>
    <source>
        <strain evidence="2">S2</strain>
        <tissue evidence="2">Leaf</tissue>
    </source>
</reference>
<keyword evidence="3" id="KW-1185">Reference proteome</keyword>
<dbReference type="OrthoDB" id="695739at2759"/>
<dbReference type="Proteomes" id="UP000327157">
    <property type="component" value="Chromosome 8"/>
</dbReference>
<reference evidence="3" key="2">
    <citation type="submission" date="2019-10" db="EMBL/GenBank/DDBJ databases">
        <title>A de novo genome assembly of a pear dwarfing rootstock.</title>
        <authorList>
            <person name="Wang F."/>
            <person name="Wang J."/>
            <person name="Li S."/>
            <person name="Zhang Y."/>
            <person name="Fang M."/>
            <person name="Ma L."/>
            <person name="Zhao Y."/>
            <person name="Jiang S."/>
        </authorList>
    </citation>
    <scope>NUCLEOTIDE SEQUENCE [LARGE SCALE GENOMIC DNA]</scope>
</reference>
<dbReference type="GO" id="GO:0048364">
    <property type="term" value="P:root development"/>
    <property type="evidence" value="ECO:0007669"/>
    <property type="project" value="InterPro"/>
</dbReference>
<protein>
    <recommendedName>
        <fullName evidence="4">Protein BPS1</fullName>
    </recommendedName>
</protein>